<gene>
    <name evidence="2" type="ORF">NEOLI_001026</name>
</gene>
<dbReference type="EMBL" id="LXFE01004239">
    <property type="protein sequence ID" value="OLL21809.1"/>
    <property type="molecule type" value="Genomic_DNA"/>
</dbReference>
<dbReference type="STRING" id="1198029.A0A1U7LGN7"/>
<comment type="caution">
    <text evidence="2">The sequence shown here is derived from an EMBL/GenBank/DDBJ whole genome shotgun (WGS) entry which is preliminary data.</text>
</comment>
<dbReference type="GO" id="GO:0006368">
    <property type="term" value="P:transcription elongation by RNA polymerase II"/>
    <property type="evidence" value="ECO:0007669"/>
    <property type="project" value="InterPro"/>
</dbReference>
<dbReference type="PANTHER" id="PTHR23146">
    <property type="entry name" value="LEO1 PROTEIN"/>
    <property type="match status" value="1"/>
</dbReference>
<sequence>MESDLFGDEPEIHQEHGAAPQVKEQNEHLFSDDNGNDRDHTLSQSPQNKAEAQTENEDEDEGYRMEARIPNFPFRQPENEKIYLARLPQFLARDHRPFNPEEYLLVAEEDAQTFLDPYEKDEQIKRRVENTLRWRNMKDASGDYVRQTNTRFIRWSDGSLSLKVGSELFDVQLKESEYAYLAQIHEAQELIHSKALVNYEMTFVPADVNSETHKRFAESLALKQVRGRAIQEIFTNEDPEKVKREAEKAEEERIRSRKRLENKQERTRVSRHEGNVTLTAEGLEGEDRIDTGTRAIDRYAEDEDDFVVDDEIDDLEDSRRAERLRSLKEEGARRYKDHTNHGDEEFPVGSGDENDDSVPKVKKRRIITSDDEE</sequence>
<protein>
    <recommendedName>
        <fullName evidence="4">RNA polymerase-associated protein LEO1</fullName>
    </recommendedName>
</protein>
<feature type="compositionally biased region" description="Polar residues" evidence="1">
    <location>
        <begin position="42"/>
        <end position="53"/>
    </location>
</feature>
<reference evidence="2 3" key="1">
    <citation type="submission" date="2016-04" db="EMBL/GenBank/DDBJ databases">
        <title>Evolutionary innovation and constraint leading to complex multicellularity in the Ascomycota.</title>
        <authorList>
            <person name="Cisse O."/>
            <person name="Nguyen A."/>
            <person name="Hewitt D.A."/>
            <person name="Jedd G."/>
            <person name="Stajich J.E."/>
        </authorList>
    </citation>
    <scope>NUCLEOTIDE SEQUENCE [LARGE SCALE GENOMIC DNA]</scope>
    <source>
        <strain evidence="2 3">DAH-3</strain>
    </source>
</reference>
<feature type="compositionally biased region" description="Basic and acidic residues" evidence="1">
    <location>
        <begin position="324"/>
        <end position="344"/>
    </location>
</feature>
<evidence type="ECO:0000256" key="1">
    <source>
        <dbReference type="SAM" id="MobiDB-lite"/>
    </source>
</evidence>
<feature type="compositionally biased region" description="Basic and acidic residues" evidence="1">
    <location>
        <begin position="24"/>
        <end position="41"/>
    </location>
</feature>
<dbReference type="Pfam" id="PF04004">
    <property type="entry name" value="Leo1"/>
    <property type="match status" value="1"/>
</dbReference>
<dbReference type="GO" id="GO:1990269">
    <property type="term" value="F:RNA polymerase II C-terminal domain phosphoserine binding"/>
    <property type="evidence" value="ECO:0007669"/>
    <property type="project" value="TreeGrafter"/>
</dbReference>
<feature type="region of interest" description="Disordered" evidence="1">
    <location>
        <begin position="261"/>
        <end position="285"/>
    </location>
</feature>
<dbReference type="OrthoDB" id="20844at2759"/>
<dbReference type="GO" id="GO:0032968">
    <property type="term" value="P:positive regulation of transcription elongation by RNA polymerase II"/>
    <property type="evidence" value="ECO:0007669"/>
    <property type="project" value="TreeGrafter"/>
</dbReference>
<evidence type="ECO:0008006" key="4">
    <source>
        <dbReference type="Google" id="ProtNLM"/>
    </source>
</evidence>
<dbReference type="AlphaFoldDB" id="A0A1U7LGN7"/>
<proteinExistence type="predicted"/>
<feature type="compositionally biased region" description="Basic and acidic residues" evidence="1">
    <location>
        <begin position="261"/>
        <end position="274"/>
    </location>
</feature>
<dbReference type="InterPro" id="IPR007149">
    <property type="entry name" value="Leo1"/>
</dbReference>
<feature type="region of interest" description="Disordered" evidence="1">
    <location>
        <begin position="324"/>
        <end position="373"/>
    </location>
</feature>
<evidence type="ECO:0000313" key="3">
    <source>
        <dbReference type="Proteomes" id="UP000186594"/>
    </source>
</evidence>
<dbReference type="Proteomes" id="UP000186594">
    <property type="component" value="Unassembled WGS sequence"/>
</dbReference>
<keyword evidence="3" id="KW-1185">Reference proteome</keyword>
<feature type="region of interest" description="Disordered" evidence="1">
    <location>
        <begin position="1"/>
        <end position="62"/>
    </location>
</feature>
<evidence type="ECO:0000313" key="2">
    <source>
        <dbReference type="EMBL" id="OLL21809.1"/>
    </source>
</evidence>
<name>A0A1U7LGN7_NEOID</name>
<dbReference type="OMA" id="TNIYRWS"/>
<dbReference type="PANTHER" id="PTHR23146:SF0">
    <property type="entry name" value="RNA POLYMERASE-ASSOCIATED PROTEIN LEO1"/>
    <property type="match status" value="1"/>
</dbReference>
<accession>A0A1U7LGN7</accession>
<organism evidence="2 3">
    <name type="scientific">Neolecta irregularis (strain DAH-3)</name>
    <dbReference type="NCBI Taxonomy" id="1198029"/>
    <lineage>
        <taxon>Eukaryota</taxon>
        <taxon>Fungi</taxon>
        <taxon>Dikarya</taxon>
        <taxon>Ascomycota</taxon>
        <taxon>Taphrinomycotina</taxon>
        <taxon>Neolectales</taxon>
        <taxon>Neolectaceae</taxon>
        <taxon>Neolecta</taxon>
    </lineage>
</organism>
<dbReference type="GO" id="GO:0016593">
    <property type="term" value="C:Cdc73/Paf1 complex"/>
    <property type="evidence" value="ECO:0007669"/>
    <property type="project" value="InterPro"/>
</dbReference>